<dbReference type="InterPro" id="IPR036526">
    <property type="entry name" value="C-N_Hydrolase_sf"/>
</dbReference>
<sequence length="75" mass="8589">MIQKPTTATVKEQRDAIHQRIDQMLAVAHECQVNVVGLQEAWTMPFAFCTREKYPWVEFAESAYDGPSTKFLAEV</sequence>
<dbReference type="GO" id="GO:0033396">
    <property type="term" value="P:beta-alanine biosynthetic process via 3-ureidopropionate"/>
    <property type="evidence" value="ECO:0007669"/>
    <property type="project" value="TreeGrafter"/>
</dbReference>
<proteinExistence type="predicted"/>
<dbReference type="PROSITE" id="PS50263">
    <property type="entry name" value="CN_HYDROLASE"/>
    <property type="match status" value="1"/>
</dbReference>
<dbReference type="PANTHER" id="PTHR43674">
    <property type="entry name" value="NITRILASE C965.09-RELATED"/>
    <property type="match status" value="1"/>
</dbReference>
<evidence type="ECO:0000256" key="1">
    <source>
        <dbReference type="ARBA" id="ARBA00022801"/>
    </source>
</evidence>
<keyword evidence="1" id="KW-0378">Hydrolase</keyword>
<dbReference type="Pfam" id="PF00795">
    <property type="entry name" value="CN_hydrolase"/>
    <property type="match status" value="1"/>
</dbReference>
<organism evidence="3 4">
    <name type="scientific">Rotaria socialis</name>
    <dbReference type="NCBI Taxonomy" id="392032"/>
    <lineage>
        <taxon>Eukaryota</taxon>
        <taxon>Metazoa</taxon>
        <taxon>Spiralia</taxon>
        <taxon>Gnathifera</taxon>
        <taxon>Rotifera</taxon>
        <taxon>Eurotatoria</taxon>
        <taxon>Bdelloidea</taxon>
        <taxon>Philodinida</taxon>
        <taxon>Philodinidae</taxon>
        <taxon>Rotaria</taxon>
    </lineage>
</organism>
<dbReference type="InterPro" id="IPR003010">
    <property type="entry name" value="C-N_Hydrolase"/>
</dbReference>
<evidence type="ECO:0000259" key="2">
    <source>
        <dbReference type="PROSITE" id="PS50263"/>
    </source>
</evidence>
<accession>A0A822B496</accession>
<reference evidence="3" key="1">
    <citation type="submission" date="2021-02" db="EMBL/GenBank/DDBJ databases">
        <authorList>
            <person name="Nowell W R."/>
        </authorList>
    </citation>
    <scope>NUCLEOTIDE SEQUENCE</scope>
</reference>
<dbReference type="AlphaFoldDB" id="A0A822B496"/>
<gene>
    <name evidence="3" type="ORF">QYT958_LOCUS40075</name>
</gene>
<feature type="domain" description="CN hydrolase" evidence="2">
    <location>
        <begin position="1"/>
        <end position="75"/>
    </location>
</feature>
<evidence type="ECO:0000313" key="4">
    <source>
        <dbReference type="Proteomes" id="UP000663848"/>
    </source>
</evidence>
<name>A0A822B496_9BILA</name>
<dbReference type="Gene3D" id="3.60.110.10">
    <property type="entry name" value="Carbon-nitrogen hydrolase"/>
    <property type="match status" value="1"/>
</dbReference>
<dbReference type="EMBL" id="CAJOBR010039582">
    <property type="protein sequence ID" value="CAF5022647.1"/>
    <property type="molecule type" value="Genomic_DNA"/>
</dbReference>
<comment type="caution">
    <text evidence="3">The sequence shown here is derived from an EMBL/GenBank/DDBJ whole genome shotgun (WGS) entry which is preliminary data.</text>
</comment>
<dbReference type="GO" id="GO:0003837">
    <property type="term" value="F:beta-ureidopropionase activity"/>
    <property type="evidence" value="ECO:0007669"/>
    <property type="project" value="TreeGrafter"/>
</dbReference>
<dbReference type="PANTHER" id="PTHR43674:SF2">
    <property type="entry name" value="BETA-UREIDOPROPIONASE"/>
    <property type="match status" value="1"/>
</dbReference>
<evidence type="ECO:0000313" key="3">
    <source>
        <dbReference type="EMBL" id="CAF5022647.1"/>
    </source>
</evidence>
<dbReference type="SUPFAM" id="SSF56317">
    <property type="entry name" value="Carbon-nitrogen hydrolase"/>
    <property type="match status" value="1"/>
</dbReference>
<dbReference type="Proteomes" id="UP000663848">
    <property type="component" value="Unassembled WGS sequence"/>
</dbReference>
<protein>
    <recommendedName>
        <fullName evidence="2">CN hydrolase domain-containing protein</fullName>
    </recommendedName>
</protein>
<dbReference type="InterPro" id="IPR050345">
    <property type="entry name" value="Aliph_Amidase/BUP"/>
</dbReference>